<name>A0AAU9DF77_9LACO</name>
<gene>
    <name evidence="1" type="ORF">KIMC2_14430</name>
</gene>
<keyword evidence="2" id="KW-1185">Reference proteome</keyword>
<evidence type="ECO:0000313" key="2">
    <source>
        <dbReference type="Proteomes" id="UP001321804"/>
    </source>
</evidence>
<proteinExistence type="predicted"/>
<reference evidence="1 2" key="1">
    <citation type="journal article" date="2023" name="Microbiol. Spectr.">
        <title>Symbiosis of Carpenter Bees with Uncharacterized Lactic Acid Bacteria Showing NAD Auxotrophy.</title>
        <authorList>
            <person name="Kawasaki S."/>
            <person name="Ozawa K."/>
            <person name="Mori T."/>
            <person name="Yamamoto A."/>
            <person name="Ito M."/>
            <person name="Ohkuma M."/>
            <person name="Sakamoto M."/>
            <person name="Matsutani M."/>
        </authorList>
    </citation>
    <scope>NUCLEOTIDE SEQUENCE [LARGE SCALE GENOMIC DNA]</scope>
    <source>
        <strain evidence="1 2">KimC2</strain>
    </source>
</reference>
<dbReference type="EMBL" id="AP026801">
    <property type="protein sequence ID" value="BDR56881.1"/>
    <property type="molecule type" value="Genomic_DNA"/>
</dbReference>
<accession>A0AAU9DF77</accession>
<sequence>MVQMSNPMRLDLKLKLGHMGGVGEDVNGLVTEGFVADKTVASDHWVRTQNQQISIQGTSLQGTRIFVVHHREDWDDLNFTHVQLKDKVFKIVTISPDVDDSPTSYDLVTVSEVEKNG</sequence>
<dbReference type="RefSeq" id="WP_317695452.1">
    <property type="nucleotide sequence ID" value="NZ_AP026801.1"/>
</dbReference>
<protein>
    <recommendedName>
        <fullName evidence="3">Head-tail adaptor protein</fullName>
    </recommendedName>
</protein>
<dbReference type="InterPro" id="IPR008767">
    <property type="entry name" value="Phage_SPP1_head-tail_adaptor"/>
</dbReference>
<dbReference type="KEGG" id="xak:KIMC2_14430"/>
<organism evidence="1 2">
    <name type="scientific">Xylocopilactobacillus apis</name>
    <dbReference type="NCBI Taxonomy" id="2932183"/>
    <lineage>
        <taxon>Bacteria</taxon>
        <taxon>Bacillati</taxon>
        <taxon>Bacillota</taxon>
        <taxon>Bacilli</taxon>
        <taxon>Lactobacillales</taxon>
        <taxon>Lactobacillaceae</taxon>
        <taxon>Xylocopilactobacillus</taxon>
    </lineage>
</organism>
<evidence type="ECO:0008006" key="3">
    <source>
        <dbReference type="Google" id="ProtNLM"/>
    </source>
</evidence>
<dbReference type="Proteomes" id="UP001321804">
    <property type="component" value="Chromosome"/>
</dbReference>
<evidence type="ECO:0000313" key="1">
    <source>
        <dbReference type="EMBL" id="BDR56881.1"/>
    </source>
</evidence>
<dbReference type="NCBIfam" id="TIGR01563">
    <property type="entry name" value="gp16_SPP1"/>
    <property type="match status" value="1"/>
</dbReference>
<dbReference type="AlphaFoldDB" id="A0AAU9DF77"/>